<evidence type="ECO:0000256" key="1">
    <source>
        <dbReference type="SAM" id="Coils"/>
    </source>
</evidence>
<organism evidence="3 4">
    <name type="scientific">Polypedilum vanderplanki</name>
    <name type="common">Sleeping chironomid midge</name>
    <dbReference type="NCBI Taxonomy" id="319348"/>
    <lineage>
        <taxon>Eukaryota</taxon>
        <taxon>Metazoa</taxon>
        <taxon>Ecdysozoa</taxon>
        <taxon>Arthropoda</taxon>
        <taxon>Hexapoda</taxon>
        <taxon>Insecta</taxon>
        <taxon>Pterygota</taxon>
        <taxon>Neoptera</taxon>
        <taxon>Endopterygota</taxon>
        <taxon>Diptera</taxon>
        <taxon>Nematocera</taxon>
        <taxon>Chironomoidea</taxon>
        <taxon>Chironomidae</taxon>
        <taxon>Chironominae</taxon>
        <taxon>Polypedilum</taxon>
        <taxon>Polypedilum</taxon>
    </lineage>
</organism>
<dbReference type="EMBL" id="JADBJN010000004">
    <property type="protein sequence ID" value="KAG5667110.1"/>
    <property type="molecule type" value="Genomic_DNA"/>
</dbReference>
<evidence type="ECO:0000313" key="3">
    <source>
        <dbReference type="EMBL" id="KAG5667110.1"/>
    </source>
</evidence>
<protein>
    <submittedName>
        <fullName evidence="3">Uncharacterized protein</fullName>
    </submittedName>
</protein>
<feature type="signal peptide" evidence="2">
    <location>
        <begin position="1"/>
        <end position="20"/>
    </location>
</feature>
<accession>A0A9J6BBZ8</accession>
<comment type="caution">
    <text evidence="3">The sequence shown here is derived from an EMBL/GenBank/DDBJ whole genome shotgun (WGS) entry which is preliminary data.</text>
</comment>
<keyword evidence="4" id="KW-1185">Reference proteome</keyword>
<proteinExistence type="predicted"/>
<feature type="coiled-coil region" evidence="1">
    <location>
        <begin position="49"/>
        <end position="76"/>
    </location>
</feature>
<name>A0A9J6BBZ8_POLVA</name>
<dbReference type="Proteomes" id="UP001107558">
    <property type="component" value="Chromosome 4"/>
</dbReference>
<reference evidence="3" key="1">
    <citation type="submission" date="2021-03" db="EMBL/GenBank/DDBJ databases">
        <title>Chromosome level genome of the anhydrobiotic midge Polypedilum vanderplanki.</title>
        <authorList>
            <person name="Yoshida Y."/>
            <person name="Kikawada T."/>
            <person name="Gusev O."/>
        </authorList>
    </citation>
    <scope>NUCLEOTIDE SEQUENCE</scope>
    <source>
        <strain evidence="3">NIAS01</strain>
        <tissue evidence="3">Whole body or cell culture</tissue>
    </source>
</reference>
<keyword evidence="2" id="KW-0732">Signal</keyword>
<dbReference type="AlphaFoldDB" id="A0A9J6BBZ8"/>
<evidence type="ECO:0000256" key="2">
    <source>
        <dbReference type="SAM" id="SignalP"/>
    </source>
</evidence>
<evidence type="ECO:0000313" key="4">
    <source>
        <dbReference type="Proteomes" id="UP001107558"/>
    </source>
</evidence>
<feature type="chain" id="PRO_5039886936" evidence="2">
    <location>
        <begin position="21"/>
        <end position="172"/>
    </location>
</feature>
<gene>
    <name evidence="3" type="ORF">PVAND_015109</name>
</gene>
<keyword evidence="1" id="KW-0175">Coiled coil</keyword>
<sequence>MWKLFLFFILSLMFSNFVTFQYTGAMIDNQLSQINSVLISEEANLSQQLKNLTAIINQTNLNIQNQNKTMNSTQQQLITNFNPAFQDLSSIVTDLSTLNNFWPYANVTTCDNINQIETAIVFKINFFQSVQEKVWCNLTRLTTQYNWISYNAFFAYSTILNNFNNAQYYKIK</sequence>